<feature type="chain" id="PRO_5009445681" description="cutinase" evidence="12">
    <location>
        <begin position="18"/>
        <end position="213"/>
    </location>
</feature>
<dbReference type="Gene3D" id="3.40.50.1820">
    <property type="entry name" value="alpha/beta hydrolase"/>
    <property type="match status" value="1"/>
</dbReference>
<protein>
    <recommendedName>
        <fullName evidence="3">cutinase</fullName>
        <ecNumber evidence="3">3.1.1.74</ecNumber>
    </recommendedName>
</protein>
<dbReference type="PRINTS" id="PR00129">
    <property type="entry name" value="CUTINASE"/>
</dbReference>
<evidence type="ECO:0000256" key="8">
    <source>
        <dbReference type="ARBA" id="ARBA00023157"/>
    </source>
</evidence>
<sequence>MWSPACLVLLALPFALALPQRGGKPKSAAAGAGAGGAAAAGCKPMMVVFARGTTETGTLGTIVGPPYMAAMEKVAGAGNVAMLGVPYPADVPGFLAGGDKKGSAMMAAMVMQTMANCPDSSVSMGGYSQGSQLVHNAAALMPPGVAAKMSSAVLFGDPMNGKPVAGVSKAKTKVICHTGDLICAGTSTILAPHLTYGRDTPDAAAFAVGAAGK</sequence>
<evidence type="ECO:0000256" key="1">
    <source>
        <dbReference type="ARBA" id="ARBA00004613"/>
    </source>
</evidence>
<evidence type="ECO:0000256" key="12">
    <source>
        <dbReference type="SAM" id="SignalP"/>
    </source>
</evidence>
<dbReference type="InterPro" id="IPR000675">
    <property type="entry name" value="Cutinase/axe"/>
</dbReference>
<dbReference type="EC" id="3.1.1.74" evidence="3"/>
<keyword evidence="7" id="KW-0378">Hydrolase</keyword>
<feature type="active site" description="Nucleophile" evidence="10">
    <location>
        <position position="128"/>
    </location>
</feature>
<gene>
    <name evidence="13" type="ORF">RAG0_03762</name>
</gene>
<keyword evidence="6 12" id="KW-0732">Signal</keyword>
<dbReference type="Proteomes" id="UP000178912">
    <property type="component" value="Unassembled WGS sequence"/>
</dbReference>
<evidence type="ECO:0000256" key="6">
    <source>
        <dbReference type="ARBA" id="ARBA00022729"/>
    </source>
</evidence>
<evidence type="ECO:0000256" key="5">
    <source>
        <dbReference type="ARBA" id="ARBA00022525"/>
    </source>
</evidence>
<dbReference type="PROSITE" id="PS00931">
    <property type="entry name" value="CUTINASE_2"/>
    <property type="match status" value="1"/>
</dbReference>
<dbReference type="PANTHER" id="PTHR48250:SF1">
    <property type="entry name" value="CUTINASE"/>
    <property type="match status" value="1"/>
</dbReference>
<comment type="catalytic activity">
    <reaction evidence="9">
        <text>cutin + H2O = cutin monomers.</text>
        <dbReference type="EC" id="3.1.1.74"/>
    </reaction>
</comment>
<dbReference type="InterPro" id="IPR029058">
    <property type="entry name" value="AB_hydrolase_fold"/>
</dbReference>
<keyword evidence="14" id="KW-1185">Reference proteome</keyword>
<dbReference type="SUPFAM" id="SSF53474">
    <property type="entry name" value="alpha/beta-Hydrolases"/>
    <property type="match status" value="1"/>
</dbReference>
<feature type="disulfide bond" evidence="11">
    <location>
        <begin position="176"/>
        <end position="183"/>
    </location>
</feature>
<evidence type="ECO:0000313" key="14">
    <source>
        <dbReference type="Proteomes" id="UP000178912"/>
    </source>
</evidence>
<dbReference type="InterPro" id="IPR011150">
    <property type="entry name" value="Cutinase_monf"/>
</dbReference>
<organism evidence="13 14">
    <name type="scientific">Rhynchosporium agropyri</name>
    <dbReference type="NCBI Taxonomy" id="914238"/>
    <lineage>
        <taxon>Eukaryota</taxon>
        <taxon>Fungi</taxon>
        <taxon>Dikarya</taxon>
        <taxon>Ascomycota</taxon>
        <taxon>Pezizomycotina</taxon>
        <taxon>Leotiomycetes</taxon>
        <taxon>Helotiales</taxon>
        <taxon>Ploettnerulaceae</taxon>
        <taxon>Rhynchosporium</taxon>
    </lineage>
</organism>
<evidence type="ECO:0000256" key="10">
    <source>
        <dbReference type="PIRSR" id="PIRSR611150-1"/>
    </source>
</evidence>
<evidence type="ECO:0000256" key="2">
    <source>
        <dbReference type="ARBA" id="ARBA00007534"/>
    </source>
</evidence>
<keyword evidence="5" id="KW-0964">Secreted</keyword>
<feature type="active site" description="Proton donor/acceptor" evidence="10">
    <location>
        <position position="193"/>
    </location>
</feature>
<keyword evidence="8 11" id="KW-1015">Disulfide bond</keyword>
<dbReference type="AlphaFoldDB" id="A0A1E1K5T1"/>
<dbReference type="GO" id="GO:0050525">
    <property type="term" value="F:cutinase activity"/>
    <property type="evidence" value="ECO:0007669"/>
    <property type="project" value="UniProtKB-EC"/>
</dbReference>
<evidence type="ECO:0000256" key="11">
    <source>
        <dbReference type="PIRSR" id="PIRSR611150-2"/>
    </source>
</evidence>
<proteinExistence type="inferred from homology"/>
<dbReference type="OrthoDB" id="2975078at2759"/>
<accession>A0A1E1K5T1</accession>
<feature type="active site" evidence="10">
    <location>
        <position position="180"/>
    </location>
</feature>
<name>A0A1E1K5T1_9HELO</name>
<evidence type="ECO:0000256" key="3">
    <source>
        <dbReference type="ARBA" id="ARBA00013095"/>
    </source>
</evidence>
<dbReference type="Pfam" id="PF01083">
    <property type="entry name" value="Cutinase"/>
    <property type="match status" value="1"/>
</dbReference>
<keyword evidence="4" id="KW-0719">Serine esterase</keyword>
<dbReference type="PANTHER" id="PTHR48250">
    <property type="entry name" value="CUTINASE 2-RELATED"/>
    <property type="match status" value="1"/>
</dbReference>
<comment type="similarity">
    <text evidence="2">Belongs to the cutinase family.</text>
</comment>
<comment type="subcellular location">
    <subcellularLocation>
        <location evidence="1">Secreted</location>
    </subcellularLocation>
</comment>
<dbReference type="InterPro" id="IPR043579">
    <property type="entry name" value="CUTINASE_2"/>
</dbReference>
<evidence type="ECO:0000256" key="9">
    <source>
        <dbReference type="ARBA" id="ARBA00034045"/>
    </source>
</evidence>
<dbReference type="GO" id="GO:0005576">
    <property type="term" value="C:extracellular region"/>
    <property type="evidence" value="ECO:0007669"/>
    <property type="project" value="UniProtKB-SubCell"/>
</dbReference>
<evidence type="ECO:0000256" key="4">
    <source>
        <dbReference type="ARBA" id="ARBA00022487"/>
    </source>
</evidence>
<dbReference type="GO" id="GO:0016052">
    <property type="term" value="P:carbohydrate catabolic process"/>
    <property type="evidence" value="ECO:0007669"/>
    <property type="project" value="TreeGrafter"/>
</dbReference>
<feature type="signal peptide" evidence="12">
    <location>
        <begin position="1"/>
        <end position="17"/>
    </location>
</feature>
<feature type="disulfide bond" evidence="11">
    <location>
        <begin position="42"/>
        <end position="117"/>
    </location>
</feature>
<dbReference type="EMBL" id="FJUX01000015">
    <property type="protein sequence ID" value="CZS93466.1"/>
    <property type="molecule type" value="Genomic_DNA"/>
</dbReference>
<dbReference type="SMART" id="SM01110">
    <property type="entry name" value="Cutinase"/>
    <property type="match status" value="1"/>
</dbReference>
<evidence type="ECO:0000256" key="7">
    <source>
        <dbReference type="ARBA" id="ARBA00022801"/>
    </source>
</evidence>
<reference evidence="14" key="1">
    <citation type="submission" date="2016-03" db="EMBL/GenBank/DDBJ databases">
        <authorList>
            <person name="Guldener U."/>
        </authorList>
    </citation>
    <scope>NUCLEOTIDE SEQUENCE [LARGE SCALE GENOMIC DNA]</scope>
    <source>
        <strain evidence="14">04CH-RAC-A.6.1</strain>
    </source>
</reference>
<evidence type="ECO:0000313" key="13">
    <source>
        <dbReference type="EMBL" id="CZS93466.1"/>
    </source>
</evidence>